<proteinExistence type="predicted"/>
<keyword evidence="2" id="KW-0503">Monooxygenase</keyword>
<dbReference type="PROSITE" id="PS51725">
    <property type="entry name" value="ABM"/>
    <property type="match status" value="1"/>
</dbReference>
<evidence type="ECO:0000259" key="1">
    <source>
        <dbReference type="PROSITE" id="PS51725"/>
    </source>
</evidence>
<dbReference type="AlphaFoldDB" id="A0A1M4XZG0"/>
<dbReference type="Pfam" id="PF03992">
    <property type="entry name" value="ABM"/>
    <property type="match status" value="1"/>
</dbReference>
<protein>
    <submittedName>
        <fullName evidence="2">Quinol monooxygenase YgiN</fullName>
    </submittedName>
</protein>
<keyword evidence="2" id="KW-0560">Oxidoreductase</keyword>
<dbReference type="EMBL" id="FQUU01000005">
    <property type="protein sequence ID" value="SHE98726.1"/>
    <property type="molecule type" value="Genomic_DNA"/>
</dbReference>
<evidence type="ECO:0000313" key="3">
    <source>
        <dbReference type="Proteomes" id="UP000184048"/>
    </source>
</evidence>
<dbReference type="STRING" id="1121884.SAMN02745131_01535"/>
<dbReference type="InterPro" id="IPR007138">
    <property type="entry name" value="ABM_dom"/>
</dbReference>
<feature type="domain" description="ABM" evidence="1">
    <location>
        <begin position="2"/>
        <end position="92"/>
    </location>
</feature>
<organism evidence="2 3">
    <name type="scientific">Flavisolibacter ginsengisoli DSM 18119</name>
    <dbReference type="NCBI Taxonomy" id="1121884"/>
    <lineage>
        <taxon>Bacteria</taxon>
        <taxon>Pseudomonadati</taxon>
        <taxon>Bacteroidota</taxon>
        <taxon>Chitinophagia</taxon>
        <taxon>Chitinophagales</taxon>
        <taxon>Chitinophagaceae</taxon>
        <taxon>Flavisolibacter</taxon>
    </lineage>
</organism>
<dbReference type="Proteomes" id="UP000184048">
    <property type="component" value="Unassembled WGS sequence"/>
</dbReference>
<reference evidence="2 3" key="1">
    <citation type="submission" date="2016-11" db="EMBL/GenBank/DDBJ databases">
        <authorList>
            <person name="Jaros S."/>
            <person name="Januszkiewicz K."/>
            <person name="Wedrychowicz H."/>
        </authorList>
    </citation>
    <scope>NUCLEOTIDE SEQUENCE [LARGE SCALE GENOMIC DNA]</scope>
    <source>
        <strain evidence="2 3">DSM 18119</strain>
    </source>
</reference>
<name>A0A1M4XZG0_9BACT</name>
<accession>A0A1M4XZG0</accession>
<dbReference type="OrthoDB" id="673608at2"/>
<sequence length="105" mass="12337">MLVRQMFLKIAPERINEVKELYRKEIIPTLRKVKGCTDARFLVPTVNTDEFIAFSEWKTKADVDLYENGPVYKELRNKVTAFTTKEPVLKVYTFEKVGELIPEMH</sequence>
<dbReference type="RefSeq" id="WP_072834755.1">
    <property type="nucleotide sequence ID" value="NZ_FQUU01000005.1"/>
</dbReference>
<dbReference type="Gene3D" id="3.30.70.100">
    <property type="match status" value="1"/>
</dbReference>
<evidence type="ECO:0000313" key="2">
    <source>
        <dbReference type="EMBL" id="SHE98726.1"/>
    </source>
</evidence>
<keyword evidence="3" id="KW-1185">Reference proteome</keyword>
<gene>
    <name evidence="2" type="ORF">SAMN02745131_01535</name>
</gene>
<dbReference type="InterPro" id="IPR011008">
    <property type="entry name" value="Dimeric_a/b-barrel"/>
</dbReference>
<dbReference type="GO" id="GO:0004497">
    <property type="term" value="F:monooxygenase activity"/>
    <property type="evidence" value="ECO:0007669"/>
    <property type="project" value="UniProtKB-KW"/>
</dbReference>
<dbReference type="SUPFAM" id="SSF54909">
    <property type="entry name" value="Dimeric alpha+beta barrel"/>
    <property type="match status" value="1"/>
</dbReference>